<accession>A0A4S5B4V0</accession>
<feature type="non-terminal residue" evidence="2">
    <location>
        <position position="1"/>
    </location>
</feature>
<gene>
    <name evidence="2" type="ORF">E7Y31_23875</name>
</gene>
<protein>
    <submittedName>
        <fullName evidence="2">IS66 family transposase</fullName>
    </submittedName>
</protein>
<sequence>AWAPYDTYTDATHQLCVAHVLRELQGITDTAPAGSWCWATQAADAIVALHRLTVDAATTGIAIDPKDP</sequence>
<reference evidence="2 3" key="1">
    <citation type="submission" date="2019-04" db="EMBL/GenBank/DDBJ databases">
        <title>Draft genome sequences for three unisolated Alnus-infective Frankia Sp+ strains, AgTrS, AiOr and AvVan, the first sequenced Frankia strains able to sporulate in-planta.</title>
        <authorList>
            <person name="Bethencourt L."/>
            <person name="Vautrin F."/>
            <person name="Taib N."/>
            <person name="Dubost A."/>
            <person name="Castro-Garcia L."/>
            <person name="Imbaud O."/>
            <person name="Abrouk D."/>
            <person name="Fournier P."/>
            <person name="Briolay J."/>
            <person name="Nguyen A."/>
            <person name="Normand P."/>
            <person name="Fernandez M.P."/>
            <person name="Brochier-Armanet C."/>
            <person name="Herrera-Belaroussi A."/>
        </authorList>
    </citation>
    <scope>NUCLEOTIDE SEQUENCE [LARGE SCALE GENOMIC DNA]</scope>
    <source>
        <strain evidence="2 3">AvVan</strain>
    </source>
</reference>
<comment type="caution">
    <text evidence="2">The sequence shown here is derived from an EMBL/GenBank/DDBJ whole genome shotgun (WGS) entry which is preliminary data.</text>
</comment>
<dbReference type="InterPro" id="IPR004291">
    <property type="entry name" value="Transposase_IS66_central"/>
</dbReference>
<dbReference type="EMBL" id="SSXH01001227">
    <property type="protein sequence ID" value="THJ19521.1"/>
    <property type="molecule type" value="Genomic_DNA"/>
</dbReference>
<feature type="domain" description="Transposase IS66 central" evidence="1">
    <location>
        <begin position="2"/>
        <end position="53"/>
    </location>
</feature>
<evidence type="ECO:0000313" key="2">
    <source>
        <dbReference type="EMBL" id="THJ19521.1"/>
    </source>
</evidence>
<dbReference type="Proteomes" id="UP000305282">
    <property type="component" value="Unassembled WGS sequence"/>
</dbReference>
<proteinExistence type="predicted"/>
<evidence type="ECO:0000313" key="3">
    <source>
        <dbReference type="Proteomes" id="UP000305282"/>
    </source>
</evidence>
<keyword evidence="3" id="KW-1185">Reference proteome</keyword>
<evidence type="ECO:0000259" key="1">
    <source>
        <dbReference type="Pfam" id="PF03050"/>
    </source>
</evidence>
<organism evidence="2 3">
    <name type="scientific">Candidatus Frankia alpina</name>
    <dbReference type="NCBI Taxonomy" id="2699483"/>
    <lineage>
        <taxon>Bacteria</taxon>
        <taxon>Bacillati</taxon>
        <taxon>Actinomycetota</taxon>
        <taxon>Actinomycetes</taxon>
        <taxon>Frankiales</taxon>
        <taxon>Frankiaceae</taxon>
        <taxon>Frankia</taxon>
    </lineage>
</organism>
<dbReference type="RefSeq" id="WP_161983210.1">
    <property type="nucleotide sequence ID" value="NZ_SSXH01001227.1"/>
</dbReference>
<dbReference type="AlphaFoldDB" id="A0A4S5B4V0"/>
<dbReference type="Pfam" id="PF03050">
    <property type="entry name" value="DDE_Tnp_IS66"/>
    <property type="match status" value="1"/>
</dbReference>
<feature type="non-terminal residue" evidence="2">
    <location>
        <position position="68"/>
    </location>
</feature>
<name>A0A4S5B4V0_9ACTN</name>